<comment type="caution">
    <text evidence="2">The sequence shown here is derived from an EMBL/GenBank/DDBJ whole genome shotgun (WGS) entry which is preliminary data.</text>
</comment>
<dbReference type="InterPro" id="IPR018289">
    <property type="entry name" value="MULE_transposase_dom"/>
</dbReference>
<name>A0A978V1G5_ZIZJJ</name>
<accession>A0A978V1G5</accession>
<sequence length="713" mass="81710">MVLWLVTYMTYAINLVNNYQIDPYSICLFLYLQDNYATWCSKIRFKPFFVFEDKSGTRGNRIGFRCIMDYTSEFTTNEVFKSKEALVEWTREVGRRNGLVIVIKTSDTGGNGRKPRITFNCERGGNYRKFKSTGIQKQKRTKIAGSKKCGCPFALKGQKLAAGDEWKLEVVCGVHNHPIEEHHGGHSFAGRLSHEETMLLVDLSKNLVRPKDILNTLKERNAHNLSTIKTIYNACHKHKVAEKVERSQLQQLIAKLSEHQYIKWYRSRDKNEIVGDLFWAHPVSADLLRAFPRVLIIDCTSKAYLYRLPLLEIIGITSTEMTFSVAFAYLESEQEDNYTWVLNRLKSMMDDDAMPDVVVTNRDPALMNAIEKVFPTSKNLLCRWHINRNILTQGKKLFETKEIREKFMCRWNMLVYSSTEDEYMDHLFALEDEFVDYPEAIEYVTNTWLNEYKERFVAAWTNMIMHFGNVTTNKAKSAHEKLKKHLGASQGSFDTSWTKIHSLIEQQHIDIKASLEKSSAIVQYNLDQDEFRELHGFVSTSAMPIIIAEAKRADLDGVDVSLCGCLTRRTYGLPCAHEIAEYKRTNQPIPLDCIDPHWRKLDLVLGPKKQIVELTCEAELELFAKRFNEQDRFGKLQMLKKLKAILESPECMSTMEPTINDDAHGGQALIVYTSTSDGFEVEQSAQDGYSPGVSGVAGAVVNEAVDTEKGEDY</sequence>
<evidence type="ECO:0000259" key="1">
    <source>
        <dbReference type="Pfam" id="PF10551"/>
    </source>
</evidence>
<dbReference type="Pfam" id="PF08731">
    <property type="entry name" value="AFT"/>
    <property type="match status" value="1"/>
</dbReference>
<dbReference type="GO" id="GO:0045944">
    <property type="term" value="P:positive regulation of transcription by RNA polymerase II"/>
    <property type="evidence" value="ECO:0007669"/>
    <property type="project" value="InterPro"/>
</dbReference>
<dbReference type="Proteomes" id="UP000813462">
    <property type="component" value="Unassembled WGS sequence"/>
</dbReference>
<evidence type="ECO:0000313" key="3">
    <source>
        <dbReference type="Proteomes" id="UP000813462"/>
    </source>
</evidence>
<evidence type="ECO:0000313" key="2">
    <source>
        <dbReference type="EMBL" id="KAH7521198.1"/>
    </source>
</evidence>
<feature type="domain" description="MULE transposase" evidence="1">
    <location>
        <begin position="294"/>
        <end position="389"/>
    </location>
</feature>
<dbReference type="PANTHER" id="PTHR31569">
    <property type="entry name" value="SWIM-TYPE DOMAIN-CONTAINING PROTEIN"/>
    <property type="match status" value="1"/>
</dbReference>
<organism evidence="2 3">
    <name type="scientific">Ziziphus jujuba var. spinosa</name>
    <dbReference type="NCBI Taxonomy" id="714518"/>
    <lineage>
        <taxon>Eukaryota</taxon>
        <taxon>Viridiplantae</taxon>
        <taxon>Streptophyta</taxon>
        <taxon>Embryophyta</taxon>
        <taxon>Tracheophyta</taxon>
        <taxon>Spermatophyta</taxon>
        <taxon>Magnoliopsida</taxon>
        <taxon>eudicotyledons</taxon>
        <taxon>Gunneridae</taxon>
        <taxon>Pentapetalae</taxon>
        <taxon>rosids</taxon>
        <taxon>fabids</taxon>
        <taxon>Rosales</taxon>
        <taxon>Rhamnaceae</taxon>
        <taxon>Paliureae</taxon>
        <taxon>Ziziphus</taxon>
    </lineage>
</organism>
<dbReference type="GO" id="GO:0010106">
    <property type="term" value="P:cellular response to iron ion starvation"/>
    <property type="evidence" value="ECO:0007669"/>
    <property type="project" value="InterPro"/>
</dbReference>
<dbReference type="AlphaFoldDB" id="A0A978V1G5"/>
<dbReference type="PANTHER" id="PTHR31569:SF4">
    <property type="entry name" value="SWIM-TYPE DOMAIN-CONTAINING PROTEIN"/>
    <property type="match status" value="1"/>
</dbReference>
<dbReference type="InterPro" id="IPR052579">
    <property type="entry name" value="Zinc_finger_SWIM"/>
</dbReference>
<proteinExistence type="predicted"/>
<protein>
    <recommendedName>
        <fullName evidence="1">MULE transposase domain-containing protein</fullName>
    </recommendedName>
</protein>
<dbReference type="OrthoDB" id="2422440at2759"/>
<dbReference type="EMBL" id="JAEACU010000007">
    <property type="protein sequence ID" value="KAH7521198.1"/>
    <property type="molecule type" value="Genomic_DNA"/>
</dbReference>
<gene>
    <name evidence="2" type="ORF">FEM48_Zijuj07G0007900</name>
</gene>
<dbReference type="InterPro" id="IPR014842">
    <property type="entry name" value="AFT"/>
</dbReference>
<dbReference type="Pfam" id="PF10551">
    <property type="entry name" value="MULE"/>
    <property type="match status" value="1"/>
</dbReference>
<reference evidence="2" key="1">
    <citation type="journal article" date="2021" name="Front. Plant Sci.">
        <title>Chromosome-Scale Genome Assembly for Chinese Sour Jujube and Insights Into Its Genome Evolution and Domestication Signature.</title>
        <authorList>
            <person name="Shen L.-Y."/>
            <person name="Luo H."/>
            <person name="Wang X.-L."/>
            <person name="Wang X.-M."/>
            <person name="Qiu X.-J."/>
            <person name="Liu H."/>
            <person name="Zhou S.-S."/>
            <person name="Jia K.-H."/>
            <person name="Nie S."/>
            <person name="Bao Y.-T."/>
            <person name="Zhang R.-G."/>
            <person name="Yun Q.-Z."/>
            <person name="Chai Y.-H."/>
            <person name="Lu J.-Y."/>
            <person name="Li Y."/>
            <person name="Zhao S.-W."/>
            <person name="Mao J.-F."/>
            <person name="Jia S.-G."/>
            <person name="Mao Y.-M."/>
        </authorList>
    </citation>
    <scope>NUCLEOTIDE SEQUENCE</scope>
    <source>
        <strain evidence="2">AT0</strain>
        <tissue evidence="2">Leaf</tissue>
    </source>
</reference>
<dbReference type="GO" id="GO:0000981">
    <property type="term" value="F:DNA-binding transcription factor activity, RNA polymerase II-specific"/>
    <property type="evidence" value="ECO:0007669"/>
    <property type="project" value="InterPro"/>
</dbReference>